<evidence type="ECO:0000256" key="3">
    <source>
        <dbReference type="ARBA" id="ARBA00022475"/>
    </source>
</evidence>
<dbReference type="GO" id="GO:0015421">
    <property type="term" value="F:ABC-type oligopeptide transporter activity"/>
    <property type="evidence" value="ECO:0007669"/>
    <property type="project" value="TreeGrafter"/>
</dbReference>
<evidence type="ECO:0000256" key="2">
    <source>
        <dbReference type="ARBA" id="ARBA00022448"/>
    </source>
</evidence>
<dbReference type="Gene3D" id="1.20.1560.10">
    <property type="entry name" value="ABC transporter type 1, transmembrane domain"/>
    <property type="match status" value="1"/>
</dbReference>
<keyword evidence="2" id="KW-0813">Transport</keyword>
<dbReference type="Proteomes" id="UP000221653">
    <property type="component" value="Unassembled WGS sequence"/>
</dbReference>
<dbReference type="InterPro" id="IPR017871">
    <property type="entry name" value="ABC_transporter-like_CS"/>
</dbReference>
<dbReference type="AlphaFoldDB" id="A0A2A9DRG1"/>
<dbReference type="SUPFAM" id="SSF90123">
    <property type="entry name" value="ABC transporter transmembrane region"/>
    <property type="match status" value="1"/>
</dbReference>
<name>A0A2A9DRG1_9CORY</name>
<dbReference type="InterPro" id="IPR011527">
    <property type="entry name" value="ABC1_TM_dom"/>
</dbReference>
<feature type="transmembrane region" description="Helical" evidence="11">
    <location>
        <begin position="308"/>
        <end position="329"/>
    </location>
</feature>
<feature type="transmembrane region" description="Helical" evidence="11">
    <location>
        <begin position="32"/>
        <end position="58"/>
    </location>
</feature>
<evidence type="ECO:0000259" key="12">
    <source>
        <dbReference type="PROSITE" id="PS50893"/>
    </source>
</evidence>
<dbReference type="SUPFAM" id="SSF52540">
    <property type="entry name" value="P-loop containing nucleoside triphosphate hydrolases"/>
    <property type="match status" value="1"/>
</dbReference>
<keyword evidence="3" id="KW-1003">Cell membrane</keyword>
<dbReference type="PANTHER" id="PTHR43394:SF1">
    <property type="entry name" value="ATP-BINDING CASSETTE SUB-FAMILY B MEMBER 10, MITOCHONDRIAL"/>
    <property type="match status" value="1"/>
</dbReference>
<reference evidence="14 15" key="1">
    <citation type="submission" date="2017-10" db="EMBL/GenBank/DDBJ databases">
        <title>Sequencing the genomes of 1000 actinobacteria strains.</title>
        <authorList>
            <person name="Klenk H.-P."/>
        </authorList>
    </citation>
    <scope>NUCLEOTIDE SEQUENCE [LARGE SCALE GENOMIC DNA]</scope>
    <source>
        <strain evidence="14 15">DSM 20688</strain>
    </source>
</reference>
<dbReference type="PROSITE" id="PS50893">
    <property type="entry name" value="ABC_TRANSPORTER_2"/>
    <property type="match status" value="1"/>
</dbReference>
<accession>A0A2A9DRG1</accession>
<dbReference type="PROSITE" id="PS50929">
    <property type="entry name" value="ABC_TM1F"/>
    <property type="match status" value="1"/>
</dbReference>
<feature type="transmembrane region" description="Helical" evidence="11">
    <location>
        <begin position="268"/>
        <end position="288"/>
    </location>
</feature>
<dbReference type="SMART" id="SM00382">
    <property type="entry name" value="AAA"/>
    <property type="match status" value="1"/>
</dbReference>
<dbReference type="PANTHER" id="PTHR43394">
    <property type="entry name" value="ATP-DEPENDENT PERMEASE MDL1, MITOCHONDRIAL"/>
    <property type="match status" value="1"/>
</dbReference>
<evidence type="ECO:0000256" key="7">
    <source>
        <dbReference type="ARBA" id="ARBA00022840"/>
    </source>
</evidence>
<dbReference type="InterPro" id="IPR036640">
    <property type="entry name" value="ABC1_TM_sf"/>
</dbReference>
<dbReference type="Pfam" id="PF00664">
    <property type="entry name" value="ABC_membrane"/>
    <property type="match status" value="1"/>
</dbReference>
<dbReference type="Gene3D" id="3.40.50.300">
    <property type="entry name" value="P-loop containing nucleotide triphosphate hydrolases"/>
    <property type="match status" value="1"/>
</dbReference>
<keyword evidence="6" id="KW-0547">Nucleotide-binding</keyword>
<evidence type="ECO:0000256" key="6">
    <source>
        <dbReference type="ARBA" id="ARBA00022741"/>
    </source>
</evidence>
<feature type="domain" description="ABC transporter" evidence="12">
    <location>
        <begin position="364"/>
        <end position="610"/>
    </location>
</feature>
<keyword evidence="5 11" id="KW-0812">Transmembrane</keyword>
<feature type="domain" description="ABC transmembrane type-1" evidence="13">
    <location>
        <begin position="34"/>
        <end position="331"/>
    </location>
</feature>
<keyword evidence="9 11" id="KW-0472">Membrane</keyword>
<dbReference type="RefSeq" id="WP_048379274.1">
    <property type="nucleotide sequence ID" value="NZ_LDYE01000003.1"/>
</dbReference>
<keyword evidence="15" id="KW-1185">Reference proteome</keyword>
<dbReference type="GO" id="GO:0016887">
    <property type="term" value="F:ATP hydrolysis activity"/>
    <property type="evidence" value="ECO:0007669"/>
    <property type="project" value="InterPro"/>
</dbReference>
<keyword evidence="8 11" id="KW-1133">Transmembrane helix</keyword>
<sequence length="614" mass="65378">MAETHATQAEGRKPKRGTFRSLMSMLTHHKGALAFAIALNLVSAGLSLAQPAVINMLITAFENREPNAGISAQTVTPVFGLSVGQIATLLVGLLLFSAVSSALENYVLARTAEAAVLQTRRNLISRLIHLPIRVFDKHHTGDLVTRLGSDTTLVRAAFTGGLVDAIGGTVTMIGAIILMALIDVYMLLLVLAVVLVALVVVIFASRLVQKHTKAAQKSVGDLGAGMERALVAIRTVRSGGKDAEETTKQLLDENADEAFVHGRSIARVLALLSPATGIALQGAFLAVLGIGGMRVAAGSIGIGDLVSFVLYLFMVASPIGMIFSAVTTVRQAMGALERINQILDEDPEDVSGAPLAPRPGAPAVEFANVDFTYPASADPNDPDAPVVENQPVLHNVSFTLPHGTKTAIVGSSGSGKSTTLALLERFYDVDSGTISVFGNDVSEISRHSLRDNIGYVEQEPAILAGSVRENLQLAGQTVTDEELWEALEQVNMAERFRREEGLDTVLGERGMTLSGGQRQRLALARMLLMNAPLMLLDEPTSAVDSRNEQLILDAVEATAQGRTTIIVAHRLSTVTDADQIIVLEDGRVQGIGTHAELMDNNDIYRELATRQLLT</sequence>
<feature type="transmembrane region" description="Helical" evidence="11">
    <location>
        <begin position="78"/>
        <end position="100"/>
    </location>
</feature>
<dbReference type="Pfam" id="PF00005">
    <property type="entry name" value="ABC_tran"/>
    <property type="match status" value="1"/>
</dbReference>
<comment type="caution">
    <text evidence="14">The sequence shown here is derived from an EMBL/GenBank/DDBJ whole genome shotgun (WGS) entry which is preliminary data.</text>
</comment>
<evidence type="ECO:0000256" key="8">
    <source>
        <dbReference type="ARBA" id="ARBA00022989"/>
    </source>
</evidence>
<dbReference type="PROSITE" id="PS00211">
    <property type="entry name" value="ABC_TRANSPORTER_1"/>
    <property type="match status" value="1"/>
</dbReference>
<dbReference type="GO" id="GO:0005886">
    <property type="term" value="C:plasma membrane"/>
    <property type="evidence" value="ECO:0007669"/>
    <property type="project" value="UniProtKB-SubCell"/>
</dbReference>
<feature type="transmembrane region" description="Helical" evidence="11">
    <location>
        <begin position="156"/>
        <end position="178"/>
    </location>
</feature>
<comment type="similarity">
    <text evidence="10">Belongs to the ABC transporter superfamily. Siderophore-Fe(3+) uptake transporter (SIUT) (TC 3.A.1.21) family.</text>
</comment>
<dbReference type="EMBL" id="PDJF01000001">
    <property type="protein sequence ID" value="PFG28489.1"/>
    <property type="molecule type" value="Genomic_DNA"/>
</dbReference>
<dbReference type="GO" id="GO:0005524">
    <property type="term" value="F:ATP binding"/>
    <property type="evidence" value="ECO:0007669"/>
    <property type="project" value="UniProtKB-KW"/>
</dbReference>
<dbReference type="InterPro" id="IPR039421">
    <property type="entry name" value="Type_1_exporter"/>
</dbReference>
<evidence type="ECO:0000313" key="15">
    <source>
        <dbReference type="Proteomes" id="UP000221653"/>
    </source>
</evidence>
<evidence type="ECO:0000256" key="11">
    <source>
        <dbReference type="SAM" id="Phobius"/>
    </source>
</evidence>
<dbReference type="STRING" id="1724.GCA_001044175_01091"/>
<comment type="subcellular location">
    <subcellularLocation>
        <location evidence="1">Cell inner membrane</location>
        <topology evidence="1">Multi-pass membrane protein</topology>
    </subcellularLocation>
</comment>
<evidence type="ECO:0000259" key="13">
    <source>
        <dbReference type="PROSITE" id="PS50929"/>
    </source>
</evidence>
<dbReference type="InterPro" id="IPR003439">
    <property type="entry name" value="ABC_transporter-like_ATP-bd"/>
</dbReference>
<evidence type="ECO:0000256" key="10">
    <source>
        <dbReference type="ARBA" id="ARBA00023455"/>
    </source>
</evidence>
<evidence type="ECO:0000256" key="5">
    <source>
        <dbReference type="ARBA" id="ARBA00022692"/>
    </source>
</evidence>
<organism evidence="14 15">
    <name type="scientific">Corynebacterium renale</name>
    <dbReference type="NCBI Taxonomy" id="1724"/>
    <lineage>
        <taxon>Bacteria</taxon>
        <taxon>Bacillati</taxon>
        <taxon>Actinomycetota</taxon>
        <taxon>Actinomycetes</taxon>
        <taxon>Mycobacteriales</taxon>
        <taxon>Corynebacteriaceae</taxon>
        <taxon>Corynebacterium</taxon>
    </lineage>
</organism>
<feature type="transmembrane region" description="Helical" evidence="11">
    <location>
        <begin position="184"/>
        <end position="208"/>
    </location>
</feature>
<dbReference type="InterPro" id="IPR003593">
    <property type="entry name" value="AAA+_ATPase"/>
</dbReference>
<keyword evidence="7 14" id="KW-0067">ATP-binding</keyword>
<evidence type="ECO:0000256" key="1">
    <source>
        <dbReference type="ARBA" id="ARBA00004429"/>
    </source>
</evidence>
<protein>
    <submittedName>
        <fullName evidence="14">ATP-binding cassette subfamily B protein/ATP-binding cassette subfamily C protein</fullName>
    </submittedName>
</protein>
<evidence type="ECO:0000256" key="9">
    <source>
        <dbReference type="ARBA" id="ARBA00023136"/>
    </source>
</evidence>
<evidence type="ECO:0000313" key="14">
    <source>
        <dbReference type="EMBL" id="PFG28489.1"/>
    </source>
</evidence>
<evidence type="ECO:0000256" key="4">
    <source>
        <dbReference type="ARBA" id="ARBA00022519"/>
    </source>
</evidence>
<proteinExistence type="inferred from homology"/>
<keyword evidence="4" id="KW-0997">Cell inner membrane</keyword>
<dbReference type="InterPro" id="IPR027417">
    <property type="entry name" value="P-loop_NTPase"/>
</dbReference>
<dbReference type="FunFam" id="3.40.50.300:FF:000221">
    <property type="entry name" value="Multidrug ABC transporter ATP-binding protein"/>
    <property type="match status" value="1"/>
</dbReference>
<gene>
    <name evidence="14" type="ORF">ATK06_1600</name>
</gene>
<dbReference type="CDD" id="cd18551">
    <property type="entry name" value="ABC_6TM_LmrA_like"/>
    <property type="match status" value="1"/>
</dbReference>